<organism evidence="7 8">
    <name type="scientific">Anoxybacillus kestanbolensis</name>
    <dbReference type="NCBI Taxonomy" id="227476"/>
    <lineage>
        <taxon>Bacteria</taxon>
        <taxon>Bacillati</taxon>
        <taxon>Bacillota</taxon>
        <taxon>Bacilli</taxon>
        <taxon>Bacillales</taxon>
        <taxon>Anoxybacillaceae</taxon>
        <taxon>Anoxybacillus</taxon>
    </lineage>
</organism>
<dbReference type="EMBL" id="MQAD01000026">
    <property type="protein sequence ID" value="OOE00941.1"/>
    <property type="molecule type" value="Genomic_DNA"/>
</dbReference>
<evidence type="ECO:0000256" key="5">
    <source>
        <dbReference type="ARBA" id="ARBA00023204"/>
    </source>
</evidence>
<evidence type="ECO:0000256" key="2">
    <source>
        <dbReference type="ARBA" id="ARBA00010817"/>
    </source>
</evidence>
<dbReference type="AlphaFoldDB" id="A0A1V3FHC1"/>
<evidence type="ECO:0000256" key="1">
    <source>
        <dbReference type="ARBA" id="ARBA00000086"/>
    </source>
</evidence>
<dbReference type="Proteomes" id="UP000188458">
    <property type="component" value="Unassembled WGS sequence"/>
</dbReference>
<dbReference type="GO" id="GO:0005737">
    <property type="term" value="C:cytoplasm"/>
    <property type="evidence" value="ECO:0007669"/>
    <property type="project" value="TreeGrafter"/>
</dbReference>
<evidence type="ECO:0000256" key="4">
    <source>
        <dbReference type="ARBA" id="ARBA00022763"/>
    </source>
</evidence>
<comment type="similarity">
    <text evidence="2">Belongs to the alkylbase DNA glycosidase AlkA family.</text>
</comment>
<accession>A0A1V3FHC1</accession>
<dbReference type="InterPro" id="IPR011257">
    <property type="entry name" value="DNA_glycosylase"/>
</dbReference>
<dbReference type="GO" id="GO:0006307">
    <property type="term" value="P:DNA alkylation repair"/>
    <property type="evidence" value="ECO:0007669"/>
    <property type="project" value="TreeGrafter"/>
</dbReference>
<keyword evidence="8" id="KW-1185">Reference proteome</keyword>
<dbReference type="FunFam" id="1.10.340.30:FF:000004">
    <property type="entry name" value="DNA-3-methyladenine glycosylase II"/>
    <property type="match status" value="1"/>
</dbReference>
<proteinExistence type="inferred from homology"/>
<dbReference type="GO" id="GO:0008725">
    <property type="term" value="F:DNA-3-methyladenine glycosylase activity"/>
    <property type="evidence" value="ECO:0007669"/>
    <property type="project" value="TreeGrafter"/>
</dbReference>
<evidence type="ECO:0000259" key="6">
    <source>
        <dbReference type="SMART" id="SM00478"/>
    </source>
</evidence>
<dbReference type="InterPro" id="IPR003265">
    <property type="entry name" value="HhH-GPD_domain"/>
</dbReference>
<dbReference type="GO" id="GO:0032993">
    <property type="term" value="C:protein-DNA complex"/>
    <property type="evidence" value="ECO:0007669"/>
    <property type="project" value="TreeGrafter"/>
</dbReference>
<dbReference type="CDD" id="cd00056">
    <property type="entry name" value="ENDO3c"/>
    <property type="match status" value="1"/>
</dbReference>
<dbReference type="GO" id="GO:0043916">
    <property type="term" value="F:DNA-7-methylguanine glycosylase activity"/>
    <property type="evidence" value="ECO:0007669"/>
    <property type="project" value="TreeGrafter"/>
</dbReference>
<evidence type="ECO:0000313" key="7">
    <source>
        <dbReference type="EMBL" id="OOE00941.1"/>
    </source>
</evidence>
<dbReference type="PANTHER" id="PTHR43003">
    <property type="entry name" value="DNA-3-METHYLADENINE GLYCOSYLASE"/>
    <property type="match status" value="1"/>
</dbReference>
<keyword evidence="5" id="KW-0234">DNA repair</keyword>
<dbReference type="InterPro" id="IPR051912">
    <property type="entry name" value="Alkylbase_DNA_Glycosylase/TA"/>
</dbReference>
<name>A0A1V3FHC1_9BACL</name>
<keyword evidence="4" id="KW-0227">DNA damage</keyword>
<dbReference type="Gene3D" id="1.10.340.30">
    <property type="entry name" value="Hypothetical protein, domain 2"/>
    <property type="match status" value="1"/>
</dbReference>
<dbReference type="GO" id="GO:0006285">
    <property type="term" value="P:base-excision repair, AP site formation"/>
    <property type="evidence" value="ECO:0007669"/>
    <property type="project" value="TreeGrafter"/>
</dbReference>
<comment type="catalytic activity">
    <reaction evidence="1">
        <text>Hydrolysis of alkylated DNA, releasing 3-methyladenine, 3-methylguanine, 7-methylguanine and 7-methyladenine.</text>
        <dbReference type="EC" id="3.2.2.21"/>
    </reaction>
</comment>
<feature type="domain" description="HhH-GPD" evidence="6">
    <location>
        <begin position="124"/>
        <end position="284"/>
    </location>
</feature>
<reference evidence="8" key="1">
    <citation type="submission" date="2016-11" db="EMBL/GenBank/DDBJ databases">
        <title>Draft genome sequence of Anoxybacillus sp. strain 103 isolated from the Qarvajar hot spring in Nagorno-Karabach.</title>
        <authorList>
            <person name="Hovhannisyan P."/>
            <person name="Panosyan H."/>
            <person name="Birkeland N.-K."/>
        </authorList>
    </citation>
    <scope>NUCLEOTIDE SEQUENCE [LARGE SCALE GENOMIC DNA]</scope>
    <source>
        <strain evidence="8">103</strain>
    </source>
</reference>
<protein>
    <recommendedName>
        <fullName evidence="3">DNA-3-methyladenine glycosylase II</fullName>
        <ecNumber evidence="3">3.2.2.21</ecNumber>
    </recommendedName>
</protein>
<dbReference type="PANTHER" id="PTHR43003:SF5">
    <property type="entry name" value="DNA-3-METHYLADENINE GLYCOSYLASE"/>
    <property type="match status" value="1"/>
</dbReference>
<dbReference type="SUPFAM" id="SSF48150">
    <property type="entry name" value="DNA-glycosylase"/>
    <property type="match status" value="1"/>
</dbReference>
<comment type="caution">
    <text evidence="7">The sequence shown here is derived from an EMBL/GenBank/DDBJ whole genome shotgun (WGS) entry which is preliminary data.</text>
</comment>
<gene>
    <name evidence="7" type="ORF">BO219_12225</name>
</gene>
<dbReference type="Gene3D" id="1.10.1670.40">
    <property type="match status" value="1"/>
</dbReference>
<dbReference type="SMART" id="SM00478">
    <property type="entry name" value="ENDO3c"/>
    <property type="match status" value="1"/>
</dbReference>
<dbReference type="EC" id="3.2.2.21" evidence="3"/>
<evidence type="ECO:0000313" key="8">
    <source>
        <dbReference type="Proteomes" id="UP000188458"/>
    </source>
</evidence>
<sequence>MVMIHVQPPYDFTRVCERLANDPLIRIHHNEITVPLYVNEKPLLACVKSVGTKEKPAFVVSCDEEQHKDEVIARLSRIFHWDRPLAFIHHHFIQTNLRDVFIAHEGTPLVLEFDLYFCLMKCIIHQQIHMKVAHRLTERFVHTFGERLGDVYIYPRPERVANASYDELRALSLSERKAQYIVDISRLIVEGKLRLEEMHSLSDEEVTKQLLSIRGIGPWTVQNFLLFGLGRPNVFPKGDVGLQRAIERTFQLDHRPTMKEMDAFQRMWEPYASYAALYLWRSIE</sequence>
<dbReference type="GO" id="GO:0032131">
    <property type="term" value="F:alkylated DNA binding"/>
    <property type="evidence" value="ECO:0007669"/>
    <property type="project" value="TreeGrafter"/>
</dbReference>
<evidence type="ECO:0000256" key="3">
    <source>
        <dbReference type="ARBA" id="ARBA00012000"/>
    </source>
</evidence>
<dbReference type="Pfam" id="PF00730">
    <property type="entry name" value="HhH-GPD"/>
    <property type="match status" value="1"/>
</dbReference>